<reference evidence="1" key="2">
    <citation type="journal article" date="2020" name="Nat. Commun.">
        <title>Large-scale genome sequencing of mycorrhizal fungi provides insights into the early evolution of symbiotic traits.</title>
        <authorList>
            <person name="Miyauchi S."/>
            <person name="Kiss E."/>
            <person name="Kuo A."/>
            <person name="Drula E."/>
            <person name="Kohler A."/>
            <person name="Sanchez-Garcia M."/>
            <person name="Morin E."/>
            <person name="Andreopoulos B."/>
            <person name="Barry K.W."/>
            <person name="Bonito G."/>
            <person name="Buee M."/>
            <person name="Carver A."/>
            <person name="Chen C."/>
            <person name="Cichocki N."/>
            <person name="Clum A."/>
            <person name="Culley D."/>
            <person name="Crous P.W."/>
            <person name="Fauchery L."/>
            <person name="Girlanda M."/>
            <person name="Hayes R.D."/>
            <person name="Keri Z."/>
            <person name="LaButti K."/>
            <person name="Lipzen A."/>
            <person name="Lombard V."/>
            <person name="Magnuson J."/>
            <person name="Maillard F."/>
            <person name="Murat C."/>
            <person name="Nolan M."/>
            <person name="Ohm R.A."/>
            <person name="Pangilinan J."/>
            <person name="Pereira M.F."/>
            <person name="Perotto S."/>
            <person name="Peter M."/>
            <person name="Pfister S."/>
            <person name="Riley R."/>
            <person name="Sitrit Y."/>
            <person name="Stielow J.B."/>
            <person name="Szollosi G."/>
            <person name="Zifcakova L."/>
            <person name="Stursova M."/>
            <person name="Spatafora J.W."/>
            <person name="Tedersoo L."/>
            <person name="Vaario L.M."/>
            <person name="Yamada A."/>
            <person name="Yan M."/>
            <person name="Wang P."/>
            <person name="Xu J."/>
            <person name="Bruns T."/>
            <person name="Baldrian P."/>
            <person name="Vilgalys R."/>
            <person name="Dunand C."/>
            <person name="Henrissat B."/>
            <person name="Grigoriev I.V."/>
            <person name="Hibbett D."/>
            <person name="Nagy L.G."/>
            <person name="Martin F.M."/>
        </authorList>
    </citation>
    <scope>NUCLEOTIDE SEQUENCE</scope>
    <source>
        <strain evidence="1">BED1</strain>
    </source>
</reference>
<evidence type="ECO:0000313" key="1">
    <source>
        <dbReference type="EMBL" id="KAF8445741.1"/>
    </source>
</evidence>
<proteinExistence type="predicted"/>
<protein>
    <submittedName>
        <fullName evidence="1">Uncharacterized protein</fullName>
    </submittedName>
</protein>
<dbReference type="EMBL" id="WHUW01000005">
    <property type="protein sequence ID" value="KAF8445741.1"/>
    <property type="molecule type" value="Genomic_DNA"/>
</dbReference>
<comment type="caution">
    <text evidence="1">The sequence shown here is derived from an EMBL/GenBank/DDBJ whole genome shotgun (WGS) entry which is preliminary data.</text>
</comment>
<dbReference type="PANTHER" id="PTHR34776:SF1">
    <property type="entry name" value="F17F16.3 PROTEIN"/>
    <property type="match status" value="1"/>
</dbReference>
<organism evidence="1 2">
    <name type="scientific">Boletus edulis BED1</name>
    <dbReference type="NCBI Taxonomy" id="1328754"/>
    <lineage>
        <taxon>Eukaryota</taxon>
        <taxon>Fungi</taxon>
        <taxon>Dikarya</taxon>
        <taxon>Basidiomycota</taxon>
        <taxon>Agaricomycotina</taxon>
        <taxon>Agaricomycetes</taxon>
        <taxon>Agaricomycetidae</taxon>
        <taxon>Boletales</taxon>
        <taxon>Boletineae</taxon>
        <taxon>Boletaceae</taxon>
        <taxon>Boletoideae</taxon>
        <taxon>Boletus</taxon>
    </lineage>
</organism>
<sequence>MKPKVEEGDASKYFFHPGVIERGHIYFFYRPKVQHEQVHSIDDVKNLHMLLVPRPPKFSVYGDQLASSSGEEEMTVLSEGADVVPAAETLDQPNKHYRLLTIGKKRLPEAEGAREVFWATVTAVGDNLHSLEGKFGERTYETKTRGVRHEGHVRLAGRGVYAIANKKGHVPSRNATHLAYYLTHPSPPGAVQEGLGIHTASSFVVQVKNPLADGPMYGAGVGLAAGKRAHYPDGILDHIFERGSRGRHEYGLRFTTCQTIDLLEYEGAELLMIAGRSGVAGLGEHRGEALKEAGEAESEEDVFRELAMDREAFPAEPLEGQWI</sequence>
<dbReference type="PANTHER" id="PTHR34776">
    <property type="entry name" value="F17F16.3 PROTEIN"/>
    <property type="match status" value="1"/>
</dbReference>
<keyword evidence="2" id="KW-1185">Reference proteome</keyword>
<name>A0AAD4GHN7_BOLED</name>
<accession>A0AAD4GHN7</accession>
<gene>
    <name evidence="1" type="ORF">L210DRAFT_3610346</name>
</gene>
<dbReference type="AlphaFoldDB" id="A0AAD4GHN7"/>
<reference evidence="1" key="1">
    <citation type="submission" date="2019-10" db="EMBL/GenBank/DDBJ databases">
        <authorList>
            <consortium name="DOE Joint Genome Institute"/>
            <person name="Kuo A."/>
            <person name="Miyauchi S."/>
            <person name="Kiss E."/>
            <person name="Drula E."/>
            <person name="Kohler A."/>
            <person name="Sanchez-Garcia M."/>
            <person name="Andreopoulos B."/>
            <person name="Barry K.W."/>
            <person name="Bonito G."/>
            <person name="Buee M."/>
            <person name="Carver A."/>
            <person name="Chen C."/>
            <person name="Cichocki N."/>
            <person name="Clum A."/>
            <person name="Culley D."/>
            <person name="Crous P.W."/>
            <person name="Fauchery L."/>
            <person name="Girlanda M."/>
            <person name="Hayes R."/>
            <person name="Keri Z."/>
            <person name="LaButti K."/>
            <person name="Lipzen A."/>
            <person name="Lombard V."/>
            <person name="Magnuson J."/>
            <person name="Maillard F."/>
            <person name="Morin E."/>
            <person name="Murat C."/>
            <person name="Nolan M."/>
            <person name="Ohm R."/>
            <person name="Pangilinan J."/>
            <person name="Pereira M."/>
            <person name="Perotto S."/>
            <person name="Peter M."/>
            <person name="Riley R."/>
            <person name="Sitrit Y."/>
            <person name="Stielow B."/>
            <person name="Szollosi G."/>
            <person name="Zifcakova L."/>
            <person name="Stursova M."/>
            <person name="Spatafora J.W."/>
            <person name="Tedersoo L."/>
            <person name="Vaario L.-M."/>
            <person name="Yamada A."/>
            <person name="Yan M."/>
            <person name="Wang P."/>
            <person name="Xu J."/>
            <person name="Bruns T."/>
            <person name="Baldrian P."/>
            <person name="Vilgalys R."/>
            <person name="Henrissat B."/>
            <person name="Grigoriev I.V."/>
            <person name="Hibbett D."/>
            <person name="Nagy L.G."/>
            <person name="Martin F.M."/>
        </authorList>
    </citation>
    <scope>NUCLEOTIDE SEQUENCE</scope>
    <source>
        <strain evidence="1">BED1</strain>
    </source>
</reference>
<evidence type="ECO:0000313" key="2">
    <source>
        <dbReference type="Proteomes" id="UP001194468"/>
    </source>
</evidence>
<dbReference type="Proteomes" id="UP001194468">
    <property type="component" value="Unassembled WGS sequence"/>
</dbReference>